<sequence>MSRNQDRETRQTNHHDSTSAAATDLDNKWLTDKQRKLEKKPTLLGEKAGNSSCYIFRVPRSLEEINQKAYHPLIVSIGPYHHGSEHLKMIEEHKWRFLRSLFGRTDNLPENLGLCYQAVASLEADVRECYAKTIKFESSPCFSLSWLFMLTLILQNSELGSSP</sequence>
<evidence type="ECO:0000313" key="3">
    <source>
        <dbReference type="Proteomes" id="UP001281410"/>
    </source>
</evidence>
<feature type="compositionally biased region" description="Basic and acidic residues" evidence="1">
    <location>
        <begin position="1"/>
        <end position="17"/>
    </location>
</feature>
<feature type="region of interest" description="Disordered" evidence="1">
    <location>
        <begin position="1"/>
        <end position="25"/>
    </location>
</feature>
<evidence type="ECO:0000313" key="2">
    <source>
        <dbReference type="EMBL" id="KAK3192940.1"/>
    </source>
</evidence>
<protein>
    <submittedName>
        <fullName evidence="2">Uncharacterized protein</fullName>
    </submittedName>
</protein>
<accession>A0AAD9ZTN3</accession>
<reference evidence="2" key="1">
    <citation type="journal article" date="2023" name="Plant J.">
        <title>Genome sequences and population genomics provide insights into the demographic history, inbreeding, and mutation load of two 'living fossil' tree species of Dipteronia.</title>
        <authorList>
            <person name="Feng Y."/>
            <person name="Comes H.P."/>
            <person name="Chen J."/>
            <person name="Zhu S."/>
            <person name="Lu R."/>
            <person name="Zhang X."/>
            <person name="Li P."/>
            <person name="Qiu J."/>
            <person name="Olsen K.M."/>
            <person name="Qiu Y."/>
        </authorList>
    </citation>
    <scope>NUCLEOTIDE SEQUENCE</scope>
    <source>
        <strain evidence="2">NBL</strain>
    </source>
</reference>
<evidence type="ECO:0000256" key="1">
    <source>
        <dbReference type="SAM" id="MobiDB-lite"/>
    </source>
</evidence>
<dbReference type="Proteomes" id="UP001281410">
    <property type="component" value="Unassembled WGS sequence"/>
</dbReference>
<dbReference type="Pfam" id="PF03140">
    <property type="entry name" value="DUF247"/>
    <property type="match status" value="1"/>
</dbReference>
<dbReference type="EMBL" id="JANJYJ010000008">
    <property type="protein sequence ID" value="KAK3192940.1"/>
    <property type="molecule type" value="Genomic_DNA"/>
</dbReference>
<organism evidence="2 3">
    <name type="scientific">Dipteronia sinensis</name>
    <dbReference type="NCBI Taxonomy" id="43782"/>
    <lineage>
        <taxon>Eukaryota</taxon>
        <taxon>Viridiplantae</taxon>
        <taxon>Streptophyta</taxon>
        <taxon>Embryophyta</taxon>
        <taxon>Tracheophyta</taxon>
        <taxon>Spermatophyta</taxon>
        <taxon>Magnoliopsida</taxon>
        <taxon>eudicotyledons</taxon>
        <taxon>Gunneridae</taxon>
        <taxon>Pentapetalae</taxon>
        <taxon>rosids</taxon>
        <taxon>malvids</taxon>
        <taxon>Sapindales</taxon>
        <taxon>Sapindaceae</taxon>
        <taxon>Hippocastanoideae</taxon>
        <taxon>Acereae</taxon>
        <taxon>Dipteronia</taxon>
    </lineage>
</organism>
<name>A0AAD9ZTN3_9ROSI</name>
<dbReference type="InterPro" id="IPR004158">
    <property type="entry name" value="DUF247_pln"/>
</dbReference>
<dbReference type="AlphaFoldDB" id="A0AAD9ZTN3"/>
<comment type="caution">
    <text evidence="2">The sequence shown here is derived from an EMBL/GenBank/DDBJ whole genome shotgun (WGS) entry which is preliminary data.</text>
</comment>
<dbReference type="PANTHER" id="PTHR31170">
    <property type="entry name" value="BNAC04G53230D PROTEIN"/>
    <property type="match status" value="1"/>
</dbReference>
<proteinExistence type="predicted"/>
<gene>
    <name evidence="2" type="ORF">Dsin_024250</name>
</gene>
<dbReference type="PANTHER" id="PTHR31170:SF21">
    <property type="match status" value="1"/>
</dbReference>
<keyword evidence="3" id="KW-1185">Reference proteome</keyword>